<dbReference type="InterPro" id="IPR011063">
    <property type="entry name" value="TilS/TtcA_N"/>
</dbReference>
<dbReference type="NCBIfam" id="TIGR02432">
    <property type="entry name" value="lysidine_TilS_N"/>
    <property type="match status" value="1"/>
</dbReference>
<keyword evidence="6" id="KW-0067">ATP-binding</keyword>
<dbReference type="EC" id="6.3.4.19" evidence="1"/>
<reference evidence="11" key="1">
    <citation type="submission" date="2020-05" db="EMBL/GenBank/DDBJ databases">
        <authorList>
            <person name="Chiriac C."/>
            <person name="Salcher M."/>
            <person name="Ghai R."/>
            <person name="Kavagutti S V."/>
        </authorList>
    </citation>
    <scope>NUCLEOTIDE SEQUENCE</scope>
</reference>
<evidence type="ECO:0000256" key="5">
    <source>
        <dbReference type="ARBA" id="ARBA00022741"/>
    </source>
</evidence>
<dbReference type="InterPro" id="IPR014729">
    <property type="entry name" value="Rossmann-like_a/b/a_fold"/>
</dbReference>
<evidence type="ECO:0000256" key="6">
    <source>
        <dbReference type="ARBA" id="ARBA00022840"/>
    </source>
</evidence>
<dbReference type="PANTHER" id="PTHR43033">
    <property type="entry name" value="TRNA(ILE)-LYSIDINE SYNTHASE-RELATED"/>
    <property type="match status" value="1"/>
</dbReference>
<dbReference type="GO" id="GO:0005524">
    <property type="term" value="F:ATP binding"/>
    <property type="evidence" value="ECO:0007669"/>
    <property type="project" value="UniProtKB-KW"/>
</dbReference>
<feature type="domain" description="tRNA(Ile)-lysidine/2-thiocytidine synthase N-terminal" evidence="8">
    <location>
        <begin position="34"/>
        <end position="192"/>
    </location>
</feature>
<name>A0A6J7UKJ1_9ZZZZ</name>
<dbReference type="AlphaFoldDB" id="A0A6J7UKJ1"/>
<evidence type="ECO:0000256" key="4">
    <source>
        <dbReference type="ARBA" id="ARBA00022694"/>
    </source>
</evidence>
<evidence type="ECO:0000256" key="3">
    <source>
        <dbReference type="ARBA" id="ARBA00022598"/>
    </source>
</evidence>
<evidence type="ECO:0000313" key="10">
    <source>
        <dbReference type="EMBL" id="CAB5013510.1"/>
    </source>
</evidence>
<feature type="domain" description="tRNA(Ile)-lysidine synthase substrate-binding" evidence="9">
    <location>
        <begin position="233"/>
        <end position="294"/>
    </location>
</feature>
<dbReference type="Pfam" id="PF09179">
    <property type="entry name" value="TilS"/>
    <property type="match status" value="1"/>
</dbReference>
<keyword evidence="4" id="KW-0819">tRNA processing</keyword>
<comment type="catalytic activity">
    <reaction evidence="7">
        <text>cytidine(34) in tRNA(Ile2) + L-lysine + ATP = lysidine(34) in tRNA(Ile2) + AMP + diphosphate + H(+)</text>
        <dbReference type="Rhea" id="RHEA:43744"/>
        <dbReference type="Rhea" id="RHEA-COMP:10625"/>
        <dbReference type="Rhea" id="RHEA-COMP:10670"/>
        <dbReference type="ChEBI" id="CHEBI:15378"/>
        <dbReference type="ChEBI" id="CHEBI:30616"/>
        <dbReference type="ChEBI" id="CHEBI:32551"/>
        <dbReference type="ChEBI" id="CHEBI:33019"/>
        <dbReference type="ChEBI" id="CHEBI:82748"/>
        <dbReference type="ChEBI" id="CHEBI:83665"/>
        <dbReference type="ChEBI" id="CHEBI:456215"/>
        <dbReference type="EC" id="6.3.4.19"/>
    </reaction>
</comment>
<dbReference type="InterPro" id="IPR015262">
    <property type="entry name" value="tRNA_Ile_lys_synt_subst-bd"/>
</dbReference>
<dbReference type="GO" id="GO:0008033">
    <property type="term" value="P:tRNA processing"/>
    <property type="evidence" value="ECO:0007669"/>
    <property type="project" value="UniProtKB-KW"/>
</dbReference>
<sequence>MILDAQALQHHELVQDLLSRTNFPSTAETPHGVACAVSGGADSVALLILAVAAGHRATVYHVDHGLREGSHNEFSVVENIASRFGATAISLRADLADGTNLEARARQARFALLPPDVLTGHTADDQAETVLINLMRGAGTEGLSGMRYTHSKPILHLRRHETEALCAAFDIALVNDPSNSDPRFQRNRVRHELLPLLNSIAQRDVAHLIARESQLIGDDEKFLQDLASVIDVLDAPALAAAPLPLARRAIRMWLANPYPPDAATVERVLEVARGIHPGCEIGGGKQVRRSNQRLRLQ</sequence>
<dbReference type="EMBL" id="CAFBQU010000032">
    <property type="protein sequence ID" value="CAB5066435.1"/>
    <property type="molecule type" value="Genomic_DNA"/>
</dbReference>
<keyword evidence="3" id="KW-0436">Ligase</keyword>
<evidence type="ECO:0000259" key="9">
    <source>
        <dbReference type="Pfam" id="PF09179"/>
    </source>
</evidence>
<evidence type="ECO:0000256" key="2">
    <source>
        <dbReference type="ARBA" id="ARBA00022490"/>
    </source>
</evidence>
<dbReference type="InterPro" id="IPR012795">
    <property type="entry name" value="tRNA_Ile_lys_synt_N"/>
</dbReference>
<dbReference type="Pfam" id="PF01171">
    <property type="entry name" value="ATP_bind_3"/>
    <property type="match status" value="1"/>
</dbReference>
<dbReference type="GO" id="GO:0005737">
    <property type="term" value="C:cytoplasm"/>
    <property type="evidence" value="ECO:0007669"/>
    <property type="project" value="InterPro"/>
</dbReference>
<evidence type="ECO:0000313" key="11">
    <source>
        <dbReference type="EMBL" id="CAB5066435.1"/>
    </source>
</evidence>
<dbReference type="EMBL" id="CAFBPN010000013">
    <property type="protein sequence ID" value="CAB5013510.1"/>
    <property type="molecule type" value="Genomic_DNA"/>
</dbReference>
<keyword evidence="5" id="KW-0547">Nucleotide-binding</keyword>
<keyword evidence="2" id="KW-0963">Cytoplasm</keyword>
<protein>
    <recommendedName>
        <fullName evidence="1">tRNA(Ile)-lysidine synthetase</fullName>
        <ecNumber evidence="1">6.3.4.19</ecNumber>
    </recommendedName>
</protein>
<organism evidence="11">
    <name type="scientific">freshwater metagenome</name>
    <dbReference type="NCBI Taxonomy" id="449393"/>
    <lineage>
        <taxon>unclassified sequences</taxon>
        <taxon>metagenomes</taxon>
        <taxon>ecological metagenomes</taxon>
    </lineage>
</organism>
<evidence type="ECO:0000259" key="8">
    <source>
        <dbReference type="Pfam" id="PF01171"/>
    </source>
</evidence>
<dbReference type="SUPFAM" id="SSF52402">
    <property type="entry name" value="Adenine nucleotide alpha hydrolases-like"/>
    <property type="match status" value="1"/>
</dbReference>
<dbReference type="CDD" id="cd01992">
    <property type="entry name" value="TilS_N"/>
    <property type="match status" value="1"/>
</dbReference>
<accession>A0A6J7UKJ1</accession>
<evidence type="ECO:0000256" key="1">
    <source>
        <dbReference type="ARBA" id="ARBA00013267"/>
    </source>
</evidence>
<dbReference type="InterPro" id="IPR012094">
    <property type="entry name" value="tRNA_Ile_lys_synt"/>
</dbReference>
<dbReference type="SUPFAM" id="SSF82829">
    <property type="entry name" value="MesJ substrate recognition domain-like"/>
    <property type="match status" value="1"/>
</dbReference>
<dbReference type="PANTHER" id="PTHR43033:SF1">
    <property type="entry name" value="TRNA(ILE)-LYSIDINE SYNTHASE-RELATED"/>
    <property type="match status" value="1"/>
</dbReference>
<proteinExistence type="inferred from homology"/>
<evidence type="ECO:0000256" key="7">
    <source>
        <dbReference type="ARBA" id="ARBA00048539"/>
    </source>
</evidence>
<dbReference type="Gene3D" id="3.40.50.620">
    <property type="entry name" value="HUPs"/>
    <property type="match status" value="1"/>
</dbReference>
<dbReference type="HAMAP" id="MF_01161">
    <property type="entry name" value="tRNA_Ile_lys_synt"/>
    <property type="match status" value="1"/>
</dbReference>
<dbReference type="GO" id="GO:0032267">
    <property type="term" value="F:tRNA(Ile)-lysidine synthase activity"/>
    <property type="evidence" value="ECO:0007669"/>
    <property type="project" value="UniProtKB-EC"/>
</dbReference>
<gene>
    <name evidence="10" type="ORF">UFOPK4098_00432</name>
    <name evidence="11" type="ORF">UFOPK4347_01189</name>
</gene>